<feature type="transmembrane region" description="Helical" evidence="6">
    <location>
        <begin position="64"/>
        <end position="82"/>
    </location>
</feature>
<dbReference type="AlphaFoldDB" id="A0A1Z1FF15"/>
<dbReference type="Proteomes" id="UP000195807">
    <property type="component" value="Chromosome"/>
</dbReference>
<proteinExistence type="predicted"/>
<evidence type="ECO:0000256" key="3">
    <source>
        <dbReference type="ARBA" id="ARBA00022692"/>
    </source>
</evidence>
<feature type="transmembrane region" description="Helical" evidence="6">
    <location>
        <begin position="191"/>
        <end position="213"/>
    </location>
</feature>
<dbReference type="EMBL" id="CP019602">
    <property type="protein sequence ID" value="ARU17316.1"/>
    <property type="molecule type" value="Genomic_DNA"/>
</dbReference>
<evidence type="ECO:0008006" key="9">
    <source>
        <dbReference type="Google" id="ProtNLM"/>
    </source>
</evidence>
<sequence>MRWNLDPVLLLCLAFAVFASFRMQSEAQPRHALRYAAACAAFLFVSPFCALSSALFTARVVHHVILATLLAPLLTAAFPALFRRVPLSLSVWTAVQALVFWAWHAPPLYAAALSSDAVFWLMQASITASAAIWWDKLRQVPTAAAVAALLAAMVLMGVLGALITFAGRALYAPHWLTTQPWDLSPLQDQQIAGIIMWAPASAIYLLAAMVLLYRWIGSDEEPQATRA</sequence>
<dbReference type="OrthoDB" id="259025at2"/>
<evidence type="ECO:0000256" key="4">
    <source>
        <dbReference type="ARBA" id="ARBA00022989"/>
    </source>
</evidence>
<evidence type="ECO:0000256" key="6">
    <source>
        <dbReference type="SAM" id="Phobius"/>
    </source>
</evidence>
<keyword evidence="4 6" id="KW-1133">Transmembrane helix</keyword>
<dbReference type="GO" id="GO:0005886">
    <property type="term" value="C:plasma membrane"/>
    <property type="evidence" value="ECO:0007669"/>
    <property type="project" value="UniProtKB-SubCell"/>
</dbReference>
<dbReference type="InterPro" id="IPR019108">
    <property type="entry name" value="Caa3_assmbl_CtaG-rel"/>
</dbReference>
<evidence type="ECO:0000313" key="7">
    <source>
        <dbReference type="EMBL" id="ARU17316.1"/>
    </source>
</evidence>
<evidence type="ECO:0000313" key="8">
    <source>
        <dbReference type="Proteomes" id="UP000195807"/>
    </source>
</evidence>
<feature type="transmembrane region" description="Helical" evidence="6">
    <location>
        <begin position="35"/>
        <end position="57"/>
    </location>
</feature>
<dbReference type="Pfam" id="PF09678">
    <property type="entry name" value="Caa3_CtaG"/>
    <property type="match status" value="1"/>
</dbReference>
<evidence type="ECO:0000256" key="1">
    <source>
        <dbReference type="ARBA" id="ARBA00004651"/>
    </source>
</evidence>
<dbReference type="RefSeq" id="WP_066848509.1">
    <property type="nucleotide sequence ID" value="NZ_CP019602.1"/>
</dbReference>
<evidence type="ECO:0000256" key="5">
    <source>
        <dbReference type="ARBA" id="ARBA00023136"/>
    </source>
</evidence>
<keyword evidence="3 6" id="KW-0812">Transmembrane</keyword>
<keyword evidence="8" id="KW-1185">Reference proteome</keyword>
<name>A0A1Z1FF15_9SPHN</name>
<dbReference type="KEGG" id="cman:A9D14_07010"/>
<evidence type="ECO:0000256" key="2">
    <source>
        <dbReference type="ARBA" id="ARBA00022475"/>
    </source>
</evidence>
<keyword evidence="2" id="KW-1003">Cell membrane</keyword>
<reference evidence="7 8" key="1">
    <citation type="submission" date="2017-01" db="EMBL/GenBank/DDBJ databases">
        <title>Complete genome sequence of esterase-producing bacterium Croceicoccus marinus E4A9.</title>
        <authorList>
            <person name="Wu Y.-H."/>
            <person name="Cheng H."/>
            <person name="Xu L."/>
            <person name="Huo Y.-Y."/>
            <person name="Wang C.-S."/>
            <person name="Xu X.-W."/>
        </authorList>
    </citation>
    <scope>NUCLEOTIDE SEQUENCE [LARGE SCALE GENOMIC DNA]</scope>
    <source>
        <strain evidence="7 8">E4A9</strain>
    </source>
</reference>
<accession>A0A1Z1FF15</accession>
<protein>
    <recommendedName>
        <fullName evidence="9">Cytochrome c oxidase assembly protein</fullName>
    </recommendedName>
</protein>
<gene>
    <name evidence="7" type="ORF">A9D14_07010</name>
</gene>
<feature type="transmembrane region" description="Helical" evidence="6">
    <location>
        <begin position="146"/>
        <end position="171"/>
    </location>
</feature>
<dbReference type="STRING" id="450378.GCA_001661675_01402"/>
<organism evidence="7 8">
    <name type="scientific">Croceicoccus marinus</name>
    <dbReference type="NCBI Taxonomy" id="450378"/>
    <lineage>
        <taxon>Bacteria</taxon>
        <taxon>Pseudomonadati</taxon>
        <taxon>Pseudomonadota</taxon>
        <taxon>Alphaproteobacteria</taxon>
        <taxon>Sphingomonadales</taxon>
        <taxon>Erythrobacteraceae</taxon>
        <taxon>Croceicoccus</taxon>
    </lineage>
</organism>
<comment type="subcellular location">
    <subcellularLocation>
        <location evidence="1">Cell membrane</location>
        <topology evidence="1">Multi-pass membrane protein</topology>
    </subcellularLocation>
</comment>
<keyword evidence="5 6" id="KW-0472">Membrane</keyword>